<keyword evidence="4" id="KW-1185">Reference proteome</keyword>
<sequence>MAGKQQPQVLQALDMARTQLYHFMTIVIAGMGFFTDAYDLFFISLVADLLGHDPRGPPQVNKHPRPRPEIFRGPTPSPVGGKFTPPPSP</sequence>
<dbReference type="Gene3D" id="1.20.1250.20">
    <property type="entry name" value="MFS general substrate transporter like domains"/>
    <property type="match status" value="1"/>
</dbReference>
<evidence type="ECO:0000313" key="3">
    <source>
        <dbReference type="EnsemblPlants" id="LPERR04G02350.1"/>
    </source>
</evidence>
<feature type="region of interest" description="Disordered" evidence="1">
    <location>
        <begin position="53"/>
        <end position="89"/>
    </location>
</feature>
<evidence type="ECO:0000256" key="1">
    <source>
        <dbReference type="SAM" id="MobiDB-lite"/>
    </source>
</evidence>
<name>A0A0D9W2H9_9ORYZ</name>
<dbReference type="HOGENOM" id="CLU_2458056_0_0_1"/>
<evidence type="ECO:0000313" key="4">
    <source>
        <dbReference type="Proteomes" id="UP000032180"/>
    </source>
</evidence>
<feature type="transmembrane region" description="Helical" evidence="2">
    <location>
        <begin position="20"/>
        <end position="47"/>
    </location>
</feature>
<reference evidence="3" key="3">
    <citation type="submission" date="2015-04" db="UniProtKB">
        <authorList>
            <consortium name="EnsemblPlants"/>
        </authorList>
    </citation>
    <scope>IDENTIFICATION</scope>
</reference>
<dbReference type="eggNOG" id="KOG0252">
    <property type="taxonomic scope" value="Eukaryota"/>
</dbReference>
<keyword evidence="2" id="KW-0472">Membrane</keyword>
<reference evidence="4" key="2">
    <citation type="submission" date="2013-12" db="EMBL/GenBank/DDBJ databases">
        <authorList>
            <person name="Yu Y."/>
            <person name="Lee S."/>
            <person name="de Baynast K."/>
            <person name="Wissotski M."/>
            <person name="Liu L."/>
            <person name="Talag J."/>
            <person name="Goicoechea J."/>
            <person name="Angelova A."/>
            <person name="Jetty R."/>
            <person name="Kudrna D."/>
            <person name="Golser W."/>
            <person name="Rivera L."/>
            <person name="Zhang J."/>
            <person name="Wing R."/>
        </authorList>
    </citation>
    <scope>NUCLEOTIDE SEQUENCE</scope>
</reference>
<dbReference type="AlphaFoldDB" id="A0A0D9W2H9"/>
<protein>
    <recommendedName>
        <fullName evidence="5">Major facilitator superfamily (MFS) profile domain-containing protein</fullName>
    </recommendedName>
</protein>
<dbReference type="InterPro" id="IPR036259">
    <property type="entry name" value="MFS_trans_sf"/>
</dbReference>
<organism evidence="3 4">
    <name type="scientific">Leersia perrieri</name>
    <dbReference type="NCBI Taxonomy" id="77586"/>
    <lineage>
        <taxon>Eukaryota</taxon>
        <taxon>Viridiplantae</taxon>
        <taxon>Streptophyta</taxon>
        <taxon>Embryophyta</taxon>
        <taxon>Tracheophyta</taxon>
        <taxon>Spermatophyta</taxon>
        <taxon>Magnoliopsida</taxon>
        <taxon>Liliopsida</taxon>
        <taxon>Poales</taxon>
        <taxon>Poaceae</taxon>
        <taxon>BOP clade</taxon>
        <taxon>Oryzoideae</taxon>
        <taxon>Oryzeae</taxon>
        <taxon>Oryzinae</taxon>
        <taxon>Leersia</taxon>
    </lineage>
</organism>
<dbReference type="Gramene" id="LPERR04G02350.1">
    <property type="protein sequence ID" value="LPERR04G02350.1"/>
    <property type="gene ID" value="LPERR04G02350"/>
</dbReference>
<accession>A0A0D9W2H9</accession>
<proteinExistence type="predicted"/>
<keyword evidence="2" id="KW-1133">Transmembrane helix</keyword>
<evidence type="ECO:0000256" key="2">
    <source>
        <dbReference type="SAM" id="Phobius"/>
    </source>
</evidence>
<keyword evidence="2" id="KW-0812">Transmembrane</keyword>
<reference evidence="3 4" key="1">
    <citation type="submission" date="2012-08" db="EMBL/GenBank/DDBJ databases">
        <title>Oryza genome evolution.</title>
        <authorList>
            <person name="Wing R.A."/>
        </authorList>
    </citation>
    <scope>NUCLEOTIDE SEQUENCE</scope>
</reference>
<dbReference type="STRING" id="77586.A0A0D9W2H9"/>
<dbReference type="EnsemblPlants" id="LPERR04G02350.1">
    <property type="protein sequence ID" value="LPERR04G02350.1"/>
    <property type="gene ID" value="LPERR04G02350"/>
</dbReference>
<dbReference type="Proteomes" id="UP000032180">
    <property type="component" value="Chromosome 4"/>
</dbReference>
<evidence type="ECO:0008006" key="5">
    <source>
        <dbReference type="Google" id="ProtNLM"/>
    </source>
</evidence>